<dbReference type="AlphaFoldDB" id="A0A7E4V9L9"/>
<feature type="chain" id="PRO_5028821874" evidence="1">
    <location>
        <begin position="22"/>
        <end position="134"/>
    </location>
</feature>
<reference evidence="3" key="2">
    <citation type="submission" date="2020-10" db="UniProtKB">
        <authorList>
            <consortium name="WormBaseParasite"/>
        </authorList>
    </citation>
    <scope>IDENTIFICATION</scope>
</reference>
<evidence type="ECO:0000313" key="2">
    <source>
        <dbReference type="Proteomes" id="UP000492821"/>
    </source>
</evidence>
<feature type="signal peptide" evidence="1">
    <location>
        <begin position="1"/>
        <end position="21"/>
    </location>
</feature>
<accession>A0A7E4V9L9</accession>
<name>A0A7E4V9L9_PANRE</name>
<dbReference type="WBParaSite" id="Pan_g18278.t1">
    <property type="protein sequence ID" value="Pan_g18278.t1"/>
    <property type="gene ID" value="Pan_g18278"/>
</dbReference>
<evidence type="ECO:0000313" key="3">
    <source>
        <dbReference type="WBParaSite" id="Pan_g18278.t1"/>
    </source>
</evidence>
<evidence type="ECO:0000256" key="1">
    <source>
        <dbReference type="SAM" id="SignalP"/>
    </source>
</evidence>
<organism evidence="2 3">
    <name type="scientific">Panagrellus redivivus</name>
    <name type="common">Microworm</name>
    <dbReference type="NCBI Taxonomy" id="6233"/>
    <lineage>
        <taxon>Eukaryota</taxon>
        <taxon>Metazoa</taxon>
        <taxon>Ecdysozoa</taxon>
        <taxon>Nematoda</taxon>
        <taxon>Chromadorea</taxon>
        <taxon>Rhabditida</taxon>
        <taxon>Tylenchina</taxon>
        <taxon>Panagrolaimomorpha</taxon>
        <taxon>Panagrolaimoidea</taxon>
        <taxon>Panagrolaimidae</taxon>
        <taxon>Panagrellus</taxon>
    </lineage>
</organism>
<sequence length="134" mass="14420">MKPASLVQLAVIGLLAGIVYSEESESACLQELEQFKQSMLEKLTAFGKTSNDAIAGETGTNLTAEFEAFKKTVANSFTEWKTAIGKEFGAAEQSVAKLGDAFQQTVDAFTPATTTTESPGLWNRIKGYVKSKID</sequence>
<proteinExistence type="predicted"/>
<keyword evidence="2" id="KW-1185">Reference proteome</keyword>
<reference evidence="2" key="1">
    <citation type="journal article" date="2013" name="Genetics">
        <title>The draft genome and transcriptome of Panagrellus redivivus are shaped by the harsh demands of a free-living lifestyle.</title>
        <authorList>
            <person name="Srinivasan J."/>
            <person name="Dillman A.R."/>
            <person name="Macchietto M.G."/>
            <person name="Heikkinen L."/>
            <person name="Lakso M."/>
            <person name="Fracchia K.M."/>
            <person name="Antoshechkin I."/>
            <person name="Mortazavi A."/>
            <person name="Wong G."/>
            <person name="Sternberg P.W."/>
        </authorList>
    </citation>
    <scope>NUCLEOTIDE SEQUENCE [LARGE SCALE GENOMIC DNA]</scope>
    <source>
        <strain evidence="2">MT8872</strain>
    </source>
</reference>
<protein>
    <submittedName>
        <fullName evidence="3">DUF148 domain-containing protein</fullName>
    </submittedName>
</protein>
<dbReference type="Proteomes" id="UP000492821">
    <property type="component" value="Unassembled WGS sequence"/>
</dbReference>
<keyword evidence="1" id="KW-0732">Signal</keyword>